<feature type="compositionally biased region" description="Basic residues" evidence="1">
    <location>
        <begin position="770"/>
        <end position="780"/>
    </location>
</feature>
<evidence type="ECO:0000256" key="1">
    <source>
        <dbReference type="SAM" id="MobiDB-lite"/>
    </source>
</evidence>
<dbReference type="GO" id="GO:0006974">
    <property type="term" value="P:DNA damage response"/>
    <property type="evidence" value="ECO:0007669"/>
    <property type="project" value="UniProtKB-ARBA"/>
</dbReference>
<dbReference type="Proteomes" id="UP001152759">
    <property type="component" value="Chromosome 3"/>
</dbReference>
<feature type="region of interest" description="Disordered" evidence="1">
    <location>
        <begin position="851"/>
        <end position="955"/>
    </location>
</feature>
<feature type="region of interest" description="Disordered" evidence="1">
    <location>
        <begin position="739"/>
        <end position="791"/>
    </location>
</feature>
<feature type="compositionally biased region" description="Polar residues" evidence="1">
    <location>
        <begin position="46"/>
        <end position="60"/>
    </location>
</feature>
<dbReference type="AlphaFoldDB" id="A0A9P0G1X0"/>
<evidence type="ECO:0000259" key="2">
    <source>
        <dbReference type="SMART" id="SM00731"/>
    </source>
</evidence>
<dbReference type="Pfam" id="PF10263">
    <property type="entry name" value="SprT-like"/>
    <property type="match status" value="1"/>
</dbReference>
<dbReference type="CDD" id="cd00084">
    <property type="entry name" value="HMG-box_SF"/>
    <property type="match status" value="1"/>
</dbReference>
<dbReference type="KEGG" id="btab:109037607"/>
<dbReference type="GO" id="GO:0005634">
    <property type="term" value="C:nucleus"/>
    <property type="evidence" value="ECO:0007669"/>
    <property type="project" value="TreeGrafter"/>
</dbReference>
<feature type="region of interest" description="Disordered" evidence="1">
    <location>
        <begin position="686"/>
        <end position="709"/>
    </location>
</feature>
<sequence length="1216" mass="136299">MNQDITFSLLNFSNPGEVKSLRAKPFSSQFAKLSSTKKKKSSSTKENTGMDNKLSSNRNVSKNLLASYDKSSIKGILREKNNVPENFDLKSKPVAHSLSGSPLKKVTQGGDVMDLVGVKFCPNLDIEDQRKIMLKSKKEENFRIEVKDEYHVGSKKTVVDEKELNSSESQGLCSQKDTNDLKKTNSLSTSFSSLDSSEPRVRRSANRMAPRKLTESIISISSSPEDEKSFYESVDSFFPVKYTRTKKLISSTPRCSDAFFSPPDHSGEFESGVSGISKENVLVSKCDLNTSLKKGHAKISFSNFSDRPEKNLTDESNKENMTNLSLHKCNSLNNLCKDEDDILKNSFNHKFDRSSVGLNAVTKKVDKLDVSSNSSRKTDEIFISDAKLDFSTVTSKKNSRIGSSEEDFNLQFSSTKKNSKSFIPQKKKADDLTRSSKEISRQLSSEEKFDALLKSGSHQSSTDCSASNSLTTKNVSQDNLSQRFKTSDESRIVFDTLKFRGVTVRRHRRQKVLGLQKDFMYDDTSCSSEEEANENYNLPVSKSVSAVSHEVDISNNISIPASRSHKSKQLKENSICTSTASKILNIDGSLKMSTDNVNLSLNSISSSREVSRSKQSLEISSIDLTSSPMKKSSNSPKPRNSSRGVKLDLLFQGSSKVASDSVRRGKVKTKQLLECSKSSLENFSVDESVKDSGKQKSGRNKSSSIEVSQSESLLNAEKLLDELYGTTWHEKKDTILPRSTVKKKSSKQKPSAVSRQTLNFSDDEDDVKKNQKKMNRRKKRDSFINDDSSSSENCDLNFYRTLTNKLTSSSTKLKLSKPSLRSEGLLFSDRKKLSSASSSESLEMLNISSKNKNGGILKKGKVKKSPSFMARKTNVLTSTLSDNKVKKPPIKKLTKSSPVGRPIANDTSSSDSESDSQVKDFKKPIPKKNTAPIKNTPARPELKKFKITPSKAPKGEHSKLSFLASLSATVDEIQSHPDAVPYKKFYKTKKEELARRLLVLYNREVFENQLPDDMLIQWNARMRSTSGYCWSKKVRRTGMEMARVCRIVLSTKILDTPERLRDTLLHELCHAAAWIVNGATDGHGPLWKAWANKAMRRFPEVPPIKRCHDYSIKTKFTYRCTSCGYSIGRHSKSLDTTRKRCGYCYGAFELLVNHSKSNRKSAENLKAPRTPGKFAMFVKENYGEVKKQNLKKTHAEIMKLLGQQFSIFKNQSEKRP</sequence>
<feature type="compositionally biased region" description="Low complexity" evidence="1">
    <location>
        <begin position="186"/>
        <end position="196"/>
    </location>
</feature>
<feature type="region of interest" description="Disordered" evidence="1">
    <location>
        <begin position="610"/>
        <end position="645"/>
    </location>
</feature>
<name>A0A9P0G1X0_BEMTA</name>
<evidence type="ECO:0000313" key="3">
    <source>
        <dbReference type="EMBL" id="CAH0769188.1"/>
    </source>
</evidence>
<dbReference type="InterPro" id="IPR035240">
    <property type="entry name" value="SprT_Zn_ribbon"/>
</dbReference>
<dbReference type="SMART" id="SM00731">
    <property type="entry name" value="SprT"/>
    <property type="match status" value="1"/>
</dbReference>
<feature type="compositionally biased region" description="Polar residues" evidence="1">
    <location>
        <begin position="614"/>
        <end position="625"/>
    </location>
</feature>
<dbReference type="PANTHER" id="PTHR23099:SF0">
    <property type="entry name" value="GERM CELL NUCLEAR ACIDIC PROTEIN"/>
    <property type="match status" value="1"/>
</dbReference>
<keyword evidence="4" id="KW-1185">Reference proteome</keyword>
<evidence type="ECO:0000313" key="4">
    <source>
        <dbReference type="Proteomes" id="UP001152759"/>
    </source>
</evidence>
<feature type="region of interest" description="Disordered" evidence="1">
    <location>
        <begin position="160"/>
        <end position="209"/>
    </location>
</feature>
<dbReference type="PANTHER" id="PTHR23099">
    <property type="entry name" value="TRANSCRIPTIONAL REGULATOR"/>
    <property type="match status" value="1"/>
</dbReference>
<dbReference type="InterPro" id="IPR006640">
    <property type="entry name" value="SprT-like_domain"/>
</dbReference>
<feature type="compositionally biased region" description="Polar residues" evidence="1">
    <location>
        <begin position="166"/>
        <end position="176"/>
    </location>
</feature>
<accession>A0A9P0G1X0</accession>
<organism evidence="3 4">
    <name type="scientific">Bemisia tabaci</name>
    <name type="common">Sweetpotato whitefly</name>
    <name type="synonym">Aleurodes tabaci</name>
    <dbReference type="NCBI Taxonomy" id="7038"/>
    <lineage>
        <taxon>Eukaryota</taxon>
        <taxon>Metazoa</taxon>
        <taxon>Ecdysozoa</taxon>
        <taxon>Arthropoda</taxon>
        <taxon>Hexapoda</taxon>
        <taxon>Insecta</taxon>
        <taxon>Pterygota</taxon>
        <taxon>Neoptera</taxon>
        <taxon>Paraneoptera</taxon>
        <taxon>Hemiptera</taxon>
        <taxon>Sternorrhyncha</taxon>
        <taxon>Aleyrodoidea</taxon>
        <taxon>Aleyrodidae</taxon>
        <taxon>Aleyrodinae</taxon>
        <taxon>Bemisia</taxon>
    </lineage>
</organism>
<gene>
    <name evidence="3" type="ORF">BEMITA_LOCUS6227</name>
</gene>
<protein>
    <recommendedName>
        <fullName evidence="2">SprT-like domain-containing protein</fullName>
    </recommendedName>
</protein>
<feature type="region of interest" description="Disordered" evidence="1">
    <location>
        <begin position="30"/>
        <end position="60"/>
    </location>
</feature>
<proteinExistence type="predicted"/>
<feature type="domain" description="SprT-like" evidence="2">
    <location>
        <begin position="991"/>
        <end position="1151"/>
    </location>
</feature>
<feature type="compositionally biased region" description="Polar residues" evidence="1">
    <location>
        <begin position="748"/>
        <end position="760"/>
    </location>
</feature>
<reference evidence="3" key="1">
    <citation type="submission" date="2021-12" db="EMBL/GenBank/DDBJ databases">
        <authorList>
            <person name="King R."/>
        </authorList>
    </citation>
    <scope>NUCLEOTIDE SEQUENCE</scope>
</reference>
<feature type="compositionally biased region" description="Low complexity" evidence="1">
    <location>
        <begin position="626"/>
        <end position="643"/>
    </location>
</feature>
<dbReference type="EMBL" id="OU963864">
    <property type="protein sequence ID" value="CAH0769188.1"/>
    <property type="molecule type" value="Genomic_DNA"/>
</dbReference>
<dbReference type="Pfam" id="PF17283">
    <property type="entry name" value="Zn_ribbon_SprT"/>
    <property type="match status" value="1"/>
</dbReference>